<proteinExistence type="predicted"/>
<evidence type="ECO:0000256" key="2">
    <source>
        <dbReference type="ARBA" id="ARBA00004236"/>
    </source>
</evidence>
<keyword evidence="7 13" id="KW-0418">Kinase</keyword>
<dbReference type="SMART" id="SM00388">
    <property type="entry name" value="HisKA"/>
    <property type="match status" value="1"/>
</dbReference>
<dbReference type="InterPro" id="IPR003661">
    <property type="entry name" value="HisK_dim/P_dom"/>
</dbReference>
<dbReference type="Pfam" id="PF02518">
    <property type="entry name" value="HATPase_c"/>
    <property type="match status" value="1"/>
</dbReference>
<dbReference type="Gene3D" id="1.10.287.130">
    <property type="match status" value="1"/>
</dbReference>
<keyword evidence="9" id="KW-0902">Two-component regulatory system</keyword>
<evidence type="ECO:0000256" key="8">
    <source>
        <dbReference type="ARBA" id="ARBA00022989"/>
    </source>
</evidence>
<evidence type="ECO:0000256" key="7">
    <source>
        <dbReference type="ARBA" id="ARBA00022777"/>
    </source>
</evidence>
<dbReference type="InterPro" id="IPR050736">
    <property type="entry name" value="Sensor_HK_Regulatory"/>
</dbReference>
<evidence type="ECO:0000256" key="3">
    <source>
        <dbReference type="ARBA" id="ARBA00012438"/>
    </source>
</evidence>
<dbReference type="Pfam" id="PF00512">
    <property type="entry name" value="HisKA"/>
    <property type="match status" value="1"/>
</dbReference>
<evidence type="ECO:0000256" key="6">
    <source>
        <dbReference type="ARBA" id="ARBA00022692"/>
    </source>
</evidence>
<feature type="transmembrane region" description="Helical" evidence="10">
    <location>
        <begin position="6"/>
        <end position="30"/>
    </location>
</feature>
<keyword evidence="5" id="KW-0808">Transferase</keyword>
<reference evidence="13 14" key="1">
    <citation type="submission" date="2020-05" db="EMBL/GenBank/DDBJ databases">
        <title>Strain PA2F3 complete genome.</title>
        <authorList>
            <person name="Kim Y.-S."/>
            <person name="Kim S.-J."/>
            <person name="Jung H.-k."/>
            <person name="Kim S.-E."/>
            <person name="Kim K.-H."/>
        </authorList>
    </citation>
    <scope>NUCLEOTIDE SEQUENCE [LARGE SCALE GENOMIC DNA]</scope>
    <source>
        <strain evidence="13 14">PA2F3</strain>
    </source>
</reference>
<feature type="transmembrane region" description="Helical" evidence="10">
    <location>
        <begin position="37"/>
        <end position="63"/>
    </location>
</feature>
<evidence type="ECO:0000256" key="1">
    <source>
        <dbReference type="ARBA" id="ARBA00000085"/>
    </source>
</evidence>
<dbReference type="Proteomes" id="UP000502498">
    <property type="component" value="Chromosome"/>
</dbReference>
<keyword evidence="6 10" id="KW-0812">Transmembrane</keyword>
<evidence type="ECO:0000313" key="13">
    <source>
        <dbReference type="EMBL" id="QKJ19405.1"/>
    </source>
</evidence>
<keyword evidence="10" id="KW-0472">Membrane</keyword>
<dbReference type="InterPro" id="IPR036890">
    <property type="entry name" value="HATPase_C_sf"/>
</dbReference>
<dbReference type="InterPro" id="IPR004358">
    <property type="entry name" value="Sig_transdc_His_kin-like_C"/>
</dbReference>
<dbReference type="PANTHER" id="PTHR43711:SF1">
    <property type="entry name" value="HISTIDINE KINASE 1"/>
    <property type="match status" value="1"/>
</dbReference>
<organism evidence="13 14">
    <name type="scientific">Microbacterium hominis</name>
    <dbReference type="NCBI Taxonomy" id="162426"/>
    <lineage>
        <taxon>Bacteria</taxon>
        <taxon>Bacillati</taxon>
        <taxon>Actinomycetota</taxon>
        <taxon>Actinomycetes</taxon>
        <taxon>Micrococcales</taxon>
        <taxon>Microbacteriaceae</taxon>
        <taxon>Microbacterium</taxon>
    </lineage>
</organism>
<protein>
    <recommendedName>
        <fullName evidence="3">histidine kinase</fullName>
        <ecNumber evidence="3">2.7.13.3</ecNumber>
    </recommendedName>
</protein>
<dbReference type="EC" id="2.7.13.3" evidence="3"/>
<feature type="transmembrane region" description="Helical" evidence="10">
    <location>
        <begin position="69"/>
        <end position="95"/>
    </location>
</feature>
<name>A0A7D4U4I1_9MICO</name>
<dbReference type="GO" id="GO:0000155">
    <property type="term" value="F:phosphorelay sensor kinase activity"/>
    <property type="evidence" value="ECO:0007669"/>
    <property type="project" value="InterPro"/>
</dbReference>
<evidence type="ECO:0000259" key="12">
    <source>
        <dbReference type="PROSITE" id="PS50885"/>
    </source>
</evidence>
<evidence type="ECO:0000256" key="5">
    <source>
        <dbReference type="ARBA" id="ARBA00022679"/>
    </source>
</evidence>
<dbReference type="SUPFAM" id="SSF47384">
    <property type="entry name" value="Homodimeric domain of signal transducing histidine kinase"/>
    <property type="match status" value="1"/>
</dbReference>
<comment type="subcellular location">
    <subcellularLocation>
        <location evidence="2">Cell membrane</location>
    </subcellularLocation>
</comment>
<gene>
    <name evidence="13" type="ORF">HQM25_08510</name>
</gene>
<dbReference type="InterPro" id="IPR003594">
    <property type="entry name" value="HATPase_dom"/>
</dbReference>
<dbReference type="PRINTS" id="PR00344">
    <property type="entry name" value="BCTRLSENSOR"/>
</dbReference>
<dbReference type="InterPro" id="IPR005467">
    <property type="entry name" value="His_kinase_dom"/>
</dbReference>
<evidence type="ECO:0000256" key="9">
    <source>
        <dbReference type="ARBA" id="ARBA00023012"/>
    </source>
</evidence>
<feature type="domain" description="Histidine kinase" evidence="11">
    <location>
        <begin position="159"/>
        <end position="377"/>
    </location>
</feature>
<evidence type="ECO:0000313" key="14">
    <source>
        <dbReference type="Proteomes" id="UP000502498"/>
    </source>
</evidence>
<dbReference type="SMART" id="SM00387">
    <property type="entry name" value="HATPase_c"/>
    <property type="match status" value="1"/>
</dbReference>
<dbReference type="Gene3D" id="3.30.565.10">
    <property type="entry name" value="Histidine kinase-like ATPase, C-terminal domain"/>
    <property type="match status" value="1"/>
</dbReference>
<keyword evidence="8 10" id="KW-1133">Transmembrane helix</keyword>
<dbReference type="RefSeq" id="WP_172989845.1">
    <property type="nucleotide sequence ID" value="NZ_CP054038.1"/>
</dbReference>
<dbReference type="SUPFAM" id="SSF55874">
    <property type="entry name" value="ATPase domain of HSP90 chaperone/DNA topoisomerase II/histidine kinase"/>
    <property type="match status" value="1"/>
</dbReference>
<evidence type="ECO:0000259" key="11">
    <source>
        <dbReference type="PROSITE" id="PS50109"/>
    </source>
</evidence>
<dbReference type="InterPro" id="IPR003660">
    <property type="entry name" value="HAMP_dom"/>
</dbReference>
<dbReference type="CDD" id="cd00082">
    <property type="entry name" value="HisKA"/>
    <property type="match status" value="1"/>
</dbReference>
<comment type="catalytic activity">
    <reaction evidence="1">
        <text>ATP + protein L-histidine = ADP + protein N-phospho-L-histidine.</text>
        <dbReference type="EC" id="2.7.13.3"/>
    </reaction>
</comment>
<evidence type="ECO:0000256" key="10">
    <source>
        <dbReference type="SAM" id="Phobius"/>
    </source>
</evidence>
<sequence length="381" mass="40178">MTLTDVLTVTAITLSISVAVGIACVGLLAILRQTRLYVQLIVALLAGVASVVTAMITVANLMYLSAHDLVVAIAVALSAGLSSALVAAALCVWVVRNSRALSRAAERIAQGEVVTASERSASAELARIESTLAETSAQLRESREREARIEASRRELVAWISHDLRTPLAGIRAMAEALEDGLADDPERYLRQMRGQVDLLTGMVEDLFDLSRLDAGAHRLAVQDVSLLDVVSDAVADLRPATRGRAVDVESGLDRDLVVRVDPGELTRAIGNLVMNAVQHTPAPGRIVVRAELVDDRPTVSVIDSGPGIDEADLPRLFEAGWRGSAARTPRTEAAGAPGAGLGLAIVRGIVDAHRGEVAVRNVPGGCRFDILLPAEAAQAT</sequence>
<dbReference type="PANTHER" id="PTHR43711">
    <property type="entry name" value="TWO-COMPONENT HISTIDINE KINASE"/>
    <property type="match status" value="1"/>
</dbReference>
<dbReference type="PROSITE" id="PS50885">
    <property type="entry name" value="HAMP"/>
    <property type="match status" value="1"/>
</dbReference>
<dbReference type="GO" id="GO:0005886">
    <property type="term" value="C:plasma membrane"/>
    <property type="evidence" value="ECO:0007669"/>
    <property type="project" value="UniProtKB-SubCell"/>
</dbReference>
<dbReference type="PROSITE" id="PS50109">
    <property type="entry name" value="HIS_KIN"/>
    <property type="match status" value="1"/>
</dbReference>
<keyword evidence="4" id="KW-0597">Phosphoprotein</keyword>
<dbReference type="AlphaFoldDB" id="A0A7D4U4I1"/>
<accession>A0A7D4U4I1</accession>
<dbReference type="InterPro" id="IPR036097">
    <property type="entry name" value="HisK_dim/P_sf"/>
</dbReference>
<feature type="domain" description="HAMP" evidence="12">
    <location>
        <begin position="92"/>
        <end position="144"/>
    </location>
</feature>
<evidence type="ECO:0000256" key="4">
    <source>
        <dbReference type="ARBA" id="ARBA00022553"/>
    </source>
</evidence>
<dbReference type="EMBL" id="CP054038">
    <property type="protein sequence ID" value="QKJ19405.1"/>
    <property type="molecule type" value="Genomic_DNA"/>
</dbReference>